<dbReference type="Proteomes" id="UP000199531">
    <property type="component" value="Unassembled WGS sequence"/>
</dbReference>
<keyword evidence="1" id="KW-0472">Membrane</keyword>
<protein>
    <submittedName>
        <fullName evidence="2">Uncharacterized membrane-anchored protein</fullName>
    </submittedName>
</protein>
<evidence type="ECO:0000256" key="1">
    <source>
        <dbReference type="SAM" id="Phobius"/>
    </source>
</evidence>
<organism evidence="2 3">
    <name type="scientific">Brachymonas denitrificans DSM 15123</name>
    <dbReference type="NCBI Taxonomy" id="1121117"/>
    <lineage>
        <taxon>Bacteria</taxon>
        <taxon>Pseudomonadati</taxon>
        <taxon>Pseudomonadota</taxon>
        <taxon>Betaproteobacteria</taxon>
        <taxon>Burkholderiales</taxon>
        <taxon>Comamonadaceae</taxon>
        <taxon>Brachymonas</taxon>
    </lineage>
</organism>
<reference evidence="2 3" key="1">
    <citation type="submission" date="2016-10" db="EMBL/GenBank/DDBJ databases">
        <authorList>
            <person name="de Groot N.N."/>
        </authorList>
    </citation>
    <scope>NUCLEOTIDE SEQUENCE [LARGE SCALE GENOMIC DNA]</scope>
    <source>
        <strain evidence="2 3">DSM 15123</strain>
    </source>
</reference>
<dbReference type="OrthoDB" id="9767470at2"/>
<keyword evidence="1" id="KW-0812">Transmembrane</keyword>
<dbReference type="Pfam" id="PF11902">
    <property type="entry name" value="DUF3422"/>
    <property type="match status" value="1"/>
</dbReference>
<evidence type="ECO:0000313" key="3">
    <source>
        <dbReference type="Proteomes" id="UP000199531"/>
    </source>
</evidence>
<evidence type="ECO:0000313" key="2">
    <source>
        <dbReference type="EMBL" id="SEN76957.1"/>
    </source>
</evidence>
<dbReference type="AlphaFoldDB" id="A0A1H8J9V7"/>
<accession>A0A1H8J9V7</accession>
<dbReference type="RefSeq" id="WP_091817328.1">
    <property type="nucleotide sequence ID" value="NZ_FOCW01000006.1"/>
</dbReference>
<keyword evidence="3" id="KW-1185">Reference proteome</keyword>
<feature type="transmembrane region" description="Helical" evidence="1">
    <location>
        <begin position="440"/>
        <end position="463"/>
    </location>
</feature>
<proteinExistence type="predicted"/>
<name>A0A1H8J9V7_9BURK</name>
<dbReference type="InterPro" id="IPR021830">
    <property type="entry name" value="DUF3422"/>
</dbReference>
<sequence length="473" mass="52861">MSTVVDTASEQALQVAGPLQLPPRTHAELHDELHARPPLRTTACCVVSYWAQAGLSAEVAEAALRVACADAGQPAPQAGARHHLIETGGWALKYERHGEFVSWQLRLDLPADPRQEPELLLGAMLRADARHALSPAFFTLLGEHPMLAATHVVVWPVEEDGMLRQARRVMAQLLAATRSDDDTSHNLLGSWIADERAAVFTHLLLDDAGFTRFLLLDVQLSEQQRAREVQRIVEIEGYRALAMLGFPLAHQESAQLGVLERRLLQAVDQFAGQGHQAGESEQQLQDRRLFAELVAIASEVEHGVARSRYRFSATRAYHRIVARRLQDLRESRIQGLQTLGGFLSRRFTPAMEFCESTDARLSDVAQRVQRVVELIKVRVETRREDDNQEVLQALGRRQHLQLRLQQTVEGLSVVAISYYAVSLLSYVFKLLKTVPAIEALHIPVEAAVGASVIPVVLMVAWFVRRIRQHHSVD</sequence>
<keyword evidence="1" id="KW-1133">Transmembrane helix</keyword>
<gene>
    <name evidence="2" type="ORF">SAMN02745977_01987</name>
</gene>
<dbReference type="STRING" id="1121117.SAMN02745977_01987"/>
<dbReference type="EMBL" id="FOCW01000006">
    <property type="protein sequence ID" value="SEN76957.1"/>
    <property type="molecule type" value="Genomic_DNA"/>
</dbReference>